<dbReference type="AlphaFoldDB" id="A0A6P8IT90"/>
<dbReference type="KEGG" id="aten:116303948"/>
<dbReference type="GO" id="GO:0038039">
    <property type="term" value="C:G protein-coupled receptor heterodimeric complex"/>
    <property type="evidence" value="ECO:0007669"/>
    <property type="project" value="TreeGrafter"/>
</dbReference>
<evidence type="ECO:0000256" key="7">
    <source>
        <dbReference type="ARBA" id="ARBA00023180"/>
    </source>
</evidence>
<evidence type="ECO:0000256" key="10">
    <source>
        <dbReference type="SAM" id="Phobius"/>
    </source>
</evidence>
<feature type="transmembrane region" description="Helical" evidence="10">
    <location>
        <begin position="373"/>
        <end position="393"/>
    </location>
</feature>
<feature type="transmembrane region" description="Helical" evidence="10">
    <location>
        <begin position="414"/>
        <end position="435"/>
    </location>
</feature>
<keyword evidence="6" id="KW-0675">Receptor</keyword>
<dbReference type="Pfam" id="PF00003">
    <property type="entry name" value="7tm_3"/>
    <property type="match status" value="1"/>
</dbReference>
<sequence length="551" mass="61836">MTEWYTFNNTQSGQIVSCSKDEIRLAVKGAFVFERQVIREDSERTDSGLTADEYIQKLADMASGNQKKDRSSLVHSSFSFDAFWAVAIALNNSIKTLDKRNITFGSRAANKVVFEEFSKVEFKGIGGPYSYSNSSKTRDGTIAIFQFKEEKKVRIGLHVKRTNQLTFFNDTSNLWQNGAAPKDSSTVRIVVLTIDSRLYLTVSTAASIGILLGILLFTFNLVYGKYKFIKLSAPLFNNIIASGCIMCLTSIFLFGVHDISNPETNFALVCKARAWTLTIGFSCAFGAMFVKTWRIYKICTNKKLRVKLGPLSDWYLLSLVGIIVVIDLIILITWELSDPIQHKELIIDENRKEPGQTFVLFTDIIRTCHAENMVVWLTIIYVYKGILILYGLFLAYETRNVIYAHLNDSRVIGICVYNVVVLSVVGAFLSLLLEFKNYKEMYIVLSVCIIFPAVATICLIMFPKVAYRCKTNNLDDTETIANGMTTVRASFDVTSTCRPVNPHPPQPAPRVENTLQPTSTKAAVQFSYQNGIDDAPSESPKSSSHLSKREV</sequence>
<keyword evidence="5 10" id="KW-0472">Membrane</keyword>
<feature type="region of interest" description="Disordered" evidence="9">
    <location>
        <begin position="531"/>
        <end position="551"/>
    </location>
</feature>
<accession>A0A6P8IT90</accession>
<keyword evidence="7" id="KW-0325">Glycoprotein</keyword>
<reference evidence="13" key="1">
    <citation type="submission" date="2025-08" db="UniProtKB">
        <authorList>
            <consortium name="RefSeq"/>
        </authorList>
    </citation>
    <scope>IDENTIFICATION</scope>
</reference>
<dbReference type="PRINTS" id="PR01177">
    <property type="entry name" value="GABAB1RECPTR"/>
</dbReference>
<keyword evidence="4" id="KW-0297">G-protein coupled receptor</keyword>
<dbReference type="InterPro" id="IPR017978">
    <property type="entry name" value="GPCR_3_C"/>
</dbReference>
<feature type="transmembrane region" description="Helical" evidence="10">
    <location>
        <begin position="235"/>
        <end position="254"/>
    </location>
</feature>
<organism evidence="12 13">
    <name type="scientific">Actinia tenebrosa</name>
    <name type="common">Australian red waratah sea anemone</name>
    <dbReference type="NCBI Taxonomy" id="6105"/>
    <lineage>
        <taxon>Eukaryota</taxon>
        <taxon>Metazoa</taxon>
        <taxon>Cnidaria</taxon>
        <taxon>Anthozoa</taxon>
        <taxon>Hexacorallia</taxon>
        <taxon>Actiniaria</taxon>
        <taxon>Actiniidae</taxon>
        <taxon>Actinia</taxon>
    </lineage>
</organism>
<feature type="domain" description="G-protein coupled receptors family 3 profile" evidence="11">
    <location>
        <begin position="205"/>
        <end position="465"/>
    </location>
</feature>
<keyword evidence="12" id="KW-1185">Reference proteome</keyword>
<evidence type="ECO:0000256" key="1">
    <source>
        <dbReference type="ARBA" id="ARBA00004141"/>
    </source>
</evidence>
<protein>
    <submittedName>
        <fullName evidence="13">Gamma-aminobutyric acid type B receptor subunit 2-like</fullName>
    </submittedName>
</protein>
<dbReference type="PRINTS" id="PR01176">
    <property type="entry name" value="GABABRECEPTR"/>
</dbReference>
<dbReference type="SUPFAM" id="SSF53822">
    <property type="entry name" value="Periplasmic binding protein-like I"/>
    <property type="match status" value="1"/>
</dbReference>
<keyword evidence="3 10" id="KW-1133">Transmembrane helix</keyword>
<proteinExistence type="predicted"/>
<dbReference type="OrthoDB" id="2150267at2759"/>
<dbReference type="GO" id="GO:0007214">
    <property type="term" value="P:gamma-aminobutyric acid signaling pathway"/>
    <property type="evidence" value="ECO:0007669"/>
    <property type="project" value="TreeGrafter"/>
</dbReference>
<evidence type="ECO:0000256" key="3">
    <source>
        <dbReference type="ARBA" id="ARBA00022989"/>
    </source>
</evidence>
<evidence type="ECO:0000256" key="8">
    <source>
        <dbReference type="ARBA" id="ARBA00023224"/>
    </source>
</evidence>
<keyword evidence="2 10" id="KW-0812">Transmembrane</keyword>
<dbReference type="PROSITE" id="PS50259">
    <property type="entry name" value="G_PROTEIN_RECEP_F3_4"/>
    <property type="match status" value="1"/>
</dbReference>
<dbReference type="CDD" id="cd15047">
    <property type="entry name" value="7tmC_GABA-B-like"/>
    <property type="match status" value="1"/>
</dbReference>
<evidence type="ECO:0000256" key="4">
    <source>
        <dbReference type="ARBA" id="ARBA00023040"/>
    </source>
</evidence>
<dbReference type="InterPro" id="IPR002455">
    <property type="entry name" value="GPCR3_GABA-B"/>
</dbReference>
<name>A0A6P8IT90_ACTTE</name>
<dbReference type="Proteomes" id="UP000515163">
    <property type="component" value="Unplaced"/>
</dbReference>
<evidence type="ECO:0000259" key="11">
    <source>
        <dbReference type="PROSITE" id="PS50259"/>
    </source>
</evidence>
<evidence type="ECO:0000256" key="5">
    <source>
        <dbReference type="ARBA" id="ARBA00023136"/>
    </source>
</evidence>
<feature type="transmembrane region" description="Helical" evidence="10">
    <location>
        <begin position="314"/>
        <end position="334"/>
    </location>
</feature>
<evidence type="ECO:0000256" key="9">
    <source>
        <dbReference type="SAM" id="MobiDB-lite"/>
    </source>
</evidence>
<evidence type="ECO:0000256" key="2">
    <source>
        <dbReference type="ARBA" id="ARBA00022692"/>
    </source>
</evidence>
<gene>
    <name evidence="13" type="primary">LOC116303948</name>
</gene>
<dbReference type="InterPro" id="IPR028082">
    <property type="entry name" value="Peripla_BP_I"/>
</dbReference>
<feature type="transmembrane region" description="Helical" evidence="10">
    <location>
        <begin position="274"/>
        <end position="293"/>
    </location>
</feature>
<dbReference type="PANTHER" id="PTHR10519">
    <property type="entry name" value="GABA-B RECEPTOR"/>
    <property type="match status" value="1"/>
</dbReference>
<evidence type="ECO:0000313" key="12">
    <source>
        <dbReference type="Proteomes" id="UP000515163"/>
    </source>
</evidence>
<dbReference type="PANTHER" id="PTHR10519:SF74">
    <property type="entry name" value="GAMMA-AMINOBUTYRIC ACID TYPE B RECEPTOR SUBUNIT 2"/>
    <property type="match status" value="1"/>
</dbReference>
<keyword evidence="8" id="KW-0807">Transducer</keyword>
<dbReference type="GO" id="GO:0004965">
    <property type="term" value="F:G protein-coupled GABA receptor activity"/>
    <property type="evidence" value="ECO:0007669"/>
    <property type="project" value="InterPro"/>
</dbReference>
<dbReference type="Gene3D" id="3.40.50.2300">
    <property type="match status" value="2"/>
</dbReference>
<dbReference type="RefSeq" id="XP_031569438.1">
    <property type="nucleotide sequence ID" value="XM_031713578.1"/>
</dbReference>
<comment type="subcellular location">
    <subcellularLocation>
        <location evidence="1">Membrane</location>
        <topology evidence="1">Multi-pass membrane protein</topology>
    </subcellularLocation>
</comment>
<feature type="transmembrane region" description="Helical" evidence="10">
    <location>
        <begin position="198"/>
        <end position="223"/>
    </location>
</feature>
<dbReference type="InParanoid" id="A0A6P8IT90"/>
<evidence type="ECO:0000313" key="13">
    <source>
        <dbReference type="RefSeq" id="XP_031569438.1"/>
    </source>
</evidence>
<feature type="transmembrane region" description="Helical" evidence="10">
    <location>
        <begin position="441"/>
        <end position="462"/>
    </location>
</feature>
<evidence type="ECO:0000256" key="6">
    <source>
        <dbReference type="ARBA" id="ARBA00023170"/>
    </source>
</evidence>
<dbReference type="GeneID" id="116303948"/>